<protein>
    <recommendedName>
        <fullName evidence="5">NlpC/P60 domain-containing protein</fullName>
    </recommendedName>
</protein>
<keyword evidence="2" id="KW-0645">Protease</keyword>
<evidence type="ECO:0000313" key="6">
    <source>
        <dbReference type="EMBL" id="GGK73009.1"/>
    </source>
</evidence>
<dbReference type="SUPFAM" id="SSF54001">
    <property type="entry name" value="Cysteine proteinases"/>
    <property type="match status" value="1"/>
</dbReference>
<feature type="domain" description="NlpC/P60" evidence="5">
    <location>
        <begin position="260"/>
        <end position="384"/>
    </location>
</feature>
<name>A0AA37BHT4_9ACTN</name>
<dbReference type="Gene3D" id="1.10.287.1060">
    <property type="entry name" value="ESAT-6-like"/>
    <property type="match status" value="1"/>
</dbReference>
<comment type="caution">
    <text evidence="6">The sequence shown here is derived from an EMBL/GenBank/DDBJ whole genome shotgun (WGS) entry which is preliminary data.</text>
</comment>
<dbReference type="Gene3D" id="3.90.1720.10">
    <property type="entry name" value="endopeptidase domain like (from Nostoc punctiforme)"/>
    <property type="match status" value="1"/>
</dbReference>
<dbReference type="RefSeq" id="WP_191895734.1">
    <property type="nucleotide sequence ID" value="NZ_BMQD01000010.1"/>
</dbReference>
<dbReference type="InterPro" id="IPR036689">
    <property type="entry name" value="ESAT-6-like_sf"/>
</dbReference>
<dbReference type="InterPro" id="IPR038765">
    <property type="entry name" value="Papain-like_cys_pep_sf"/>
</dbReference>
<evidence type="ECO:0000256" key="1">
    <source>
        <dbReference type="ARBA" id="ARBA00007074"/>
    </source>
</evidence>
<dbReference type="GO" id="GO:0006508">
    <property type="term" value="P:proteolysis"/>
    <property type="evidence" value="ECO:0007669"/>
    <property type="project" value="UniProtKB-KW"/>
</dbReference>
<keyword evidence="4" id="KW-0788">Thiol protease</keyword>
<sequence>MTGGGEGEFGALLRIVDELTGDQSEISGIAKRWRTLATGVGTHTGALKRAAGTVDDAWNGGAAENFIGYMARYPRAGTALGDALKSCAATLERAGSALETARGEVQAIYEEKQAWLAGQRERTGGAVPAEIVASQAADALGRAEHSRRRAVEAVEAAVGALGGHLGTAFFTAIPAPGDQDFVPRNNPAMRWVPDPDFRQGRSTQLAGYDGSAPVDGGTGGSGGYGAGSGYGPGGGGGSGGTVYPGGSPGGPVTIPNLGANPRAKAIVGYALDQLGDRYVWGATGPNTFDCSGLTLRSYQAAGIGIPRVAADQWVHGPRVPDGEVQAGDLIFFDSTGDGKADHVGIVLDPERQTMIHAPNSRSVVRVESYGDYSTPRLGFTRPGAG</sequence>
<evidence type="ECO:0000256" key="4">
    <source>
        <dbReference type="ARBA" id="ARBA00022807"/>
    </source>
</evidence>
<dbReference type="InterPro" id="IPR051794">
    <property type="entry name" value="PG_Endopeptidase_C40"/>
</dbReference>
<dbReference type="PANTHER" id="PTHR47359">
    <property type="entry name" value="PEPTIDOGLYCAN DL-ENDOPEPTIDASE CWLO"/>
    <property type="match status" value="1"/>
</dbReference>
<evidence type="ECO:0000313" key="7">
    <source>
        <dbReference type="Proteomes" id="UP000627984"/>
    </source>
</evidence>
<accession>A0AA37BHT4</accession>
<keyword evidence="3" id="KW-0378">Hydrolase</keyword>
<dbReference type="InterPro" id="IPR000064">
    <property type="entry name" value="NLP_P60_dom"/>
</dbReference>
<evidence type="ECO:0000256" key="3">
    <source>
        <dbReference type="ARBA" id="ARBA00022801"/>
    </source>
</evidence>
<dbReference type="AlphaFoldDB" id="A0AA37BHT4"/>
<dbReference type="Pfam" id="PF00877">
    <property type="entry name" value="NLPC_P60"/>
    <property type="match status" value="1"/>
</dbReference>
<evidence type="ECO:0000256" key="2">
    <source>
        <dbReference type="ARBA" id="ARBA00022670"/>
    </source>
</evidence>
<dbReference type="PANTHER" id="PTHR47359:SF3">
    <property type="entry name" value="NLP_P60 DOMAIN-CONTAINING PROTEIN-RELATED"/>
    <property type="match status" value="1"/>
</dbReference>
<evidence type="ECO:0000259" key="5">
    <source>
        <dbReference type="PROSITE" id="PS51935"/>
    </source>
</evidence>
<dbReference type="Proteomes" id="UP000627984">
    <property type="component" value="Unassembled WGS sequence"/>
</dbReference>
<comment type="similarity">
    <text evidence="1">Belongs to the peptidase C40 family.</text>
</comment>
<reference evidence="6" key="2">
    <citation type="submission" date="2022-09" db="EMBL/GenBank/DDBJ databases">
        <authorList>
            <person name="Sun Q."/>
            <person name="Ohkuma M."/>
        </authorList>
    </citation>
    <scope>NUCLEOTIDE SEQUENCE</scope>
    <source>
        <strain evidence="6">JCM 3093</strain>
    </source>
</reference>
<dbReference type="SUPFAM" id="SSF140453">
    <property type="entry name" value="EsxAB dimer-like"/>
    <property type="match status" value="1"/>
</dbReference>
<dbReference type="EMBL" id="BMQD01000010">
    <property type="protein sequence ID" value="GGK73009.1"/>
    <property type="molecule type" value="Genomic_DNA"/>
</dbReference>
<dbReference type="PROSITE" id="PS51935">
    <property type="entry name" value="NLPC_P60"/>
    <property type="match status" value="1"/>
</dbReference>
<proteinExistence type="inferred from homology"/>
<dbReference type="GO" id="GO:0008234">
    <property type="term" value="F:cysteine-type peptidase activity"/>
    <property type="evidence" value="ECO:0007669"/>
    <property type="project" value="UniProtKB-KW"/>
</dbReference>
<organism evidence="6 7">
    <name type="scientific">Planomonospora parontospora</name>
    <dbReference type="NCBI Taxonomy" id="58119"/>
    <lineage>
        <taxon>Bacteria</taxon>
        <taxon>Bacillati</taxon>
        <taxon>Actinomycetota</taxon>
        <taxon>Actinomycetes</taxon>
        <taxon>Streptosporangiales</taxon>
        <taxon>Streptosporangiaceae</taxon>
        <taxon>Planomonospora</taxon>
    </lineage>
</organism>
<reference evidence="6" key="1">
    <citation type="journal article" date="2014" name="Int. J. Syst. Evol. Microbiol.">
        <title>Complete genome sequence of Corynebacterium casei LMG S-19264T (=DSM 44701T), isolated from a smear-ripened cheese.</title>
        <authorList>
            <consortium name="US DOE Joint Genome Institute (JGI-PGF)"/>
            <person name="Walter F."/>
            <person name="Albersmeier A."/>
            <person name="Kalinowski J."/>
            <person name="Ruckert C."/>
        </authorList>
    </citation>
    <scope>NUCLEOTIDE SEQUENCE</scope>
    <source>
        <strain evidence="6">JCM 3093</strain>
    </source>
</reference>
<gene>
    <name evidence="6" type="ORF">GCM10010126_35530</name>
</gene>